<dbReference type="EMBL" id="JAQQWM010000009">
    <property type="protein sequence ID" value="KAK8045921.1"/>
    <property type="molecule type" value="Genomic_DNA"/>
</dbReference>
<evidence type="ECO:0000313" key="4">
    <source>
        <dbReference type="Proteomes" id="UP001446871"/>
    </source>
</evidence>
<protein>
    <recommendedName>
        <fullName evidence="2">2EXR domain-containing protein</fullName>
    </recommendedName>
</protein>
<evidence type="ECO:0000256" key="1">
    <source>
        <dbReference type="SAM" id="MobiDB-lite"/>
    </source>
</evidence>
<reference evidence="3 4" key="1">
    <citation type="submission" date="2023-01" db="EMBL/GenBank/DDBJ databases">
        <title>Analysis of 21 Apiospora genomes using comparative genomics revels a genus with tremendous synthesis potential of carbohydrate active enzymes and secondary metabolites.</title>
        <authorList>
            <person name="Sorensen T."/>
        </authorList>
    </citation>
    <scope>NUCLEOTIDE SEQUENCE [LARGE SCALE GENOMIC DNA]</scope>
    <source>
        <strain evidence="3 4">CBS 83171</strain>
    </source>
</reference>
<name>A0ABR1TIY3_9PEZI</name>
<evidence type="ECO:0000313" key="3">
    <source>
        <dbReference type="EMBL" id="KAK8045921.1"/>
    </source>
</evidence>
<proteinExistence type="predicted"/>
<feature type="compositionally biased region" description="Basic and acidic residues" evidence="1">
    <location>
        <begin position="111"/>
        <end position="134"/>
    </location>
</feature>
<comment type="caution">
    <text evidence="3">The sequence shown here is derived from an EMBL/GenBank/DDBJ whole genome shotgun (WGS) entry which is preliminary data.</text>
</comment>
<sequence>MATSFHLFPCLPAELQLMIWDEAARADRSYVLIDAATHFRFDGKPRRAVMGITPTPNLRRPLFEVCFDARAAALKHCVRLDVWERPADMLEDHWQSSVANRALDGSLEALEPDRQMKSRELNGQAEHREEEAARRSHQGVTAATAPFNWRYQFPSGPQTKRGGFVYLNPESDVFVAADPLTKRKRDGLRITGGEQPNLLASCQRFIALQPNFLGGPETLFHAGPATKASTPAADLRCIPRHALQIRPSARYQRQKIGRTPKPERFDMKLQRSMDGLIGKSDARCADMAHVMLGEDLYALESCHRAYVDLAANEQAAILRDLCAGRDLHRVWRKRLLGGRLPAHVSVPYEQRFCELESQVGK</sequence>
<organism evidence="3 4">
    <name type="scientific">Apiospora saccharicola</name>
    <dbReference type="NCBI Taxonomy" id="335842"/>
    <lineage>
        <taxon>Eukaryota</taxon>
        <taxon>Fungi</taxon>
        <taxon>Dikarya</taxon>
        <taxon>Ascomycota</taxon>
        <taxon>Pezizomycotina</taxon>
        <taxon>Sordariomycetes</taxon>
        <taxon>Xylariomycetidae</taxon>
        <taxon>Amphisphaeriales</taxon>
        <taxon>Apiosporaceae</taxon>
        <taxon>Apiospora</taxon>
    </lineage>
</organism>
<keyword evidence="4" id="KW-1185">Reference proteome</keyword>
<dbReference type="Pfam" id="PF20150">
    <property type="entry name" value="2EXR"/>
    <property type="match status" value="1"/>
</dbReference>
<accession>A0ABR1TIY3</accession>
<feature type="region of interest" description="Disordered" evidence="1">
    <location>
        <begin position="110"/>
        <end position="139"/>
    </location>
</feature>
<dbReference type="Proteomes" id="UP001446871">
    <property type="component" value="Unassembled WGS sequence"/>
</dbReference>
<gene>
    <name evidence="3" type="ORF">PG996_013985</name>
</gene>
<evidence type="ECO:0000259" key="2">
    <source>
        <dbReference type="Pfam" id="PF20150"/>
    </source>
</evidence>
<dbReference type="InterPro" id="IPR045518">
    <property type="entry name" value="2EXR"/>
</dbReference>
<feature type="domain" description="2EXR" evidence="2">
    <location>
        <begin position="5"/>
        <end position="76"/>
    </location>
</feature>